<sequence>MSMDWICIKDRMPELNSKVLIYKKDKNIQLVGTYLGNCNFHYGDCCQGIQKTCSASHWMLLPESPSEDDDIEVVKNAKDPFMKALSRIQKRHARTIKMLGKL</sequence>
<evidence type="ECO:0000259" key="1">
    <source>
        <dbReference type="Pfam" id="PF04448"/>
    </source>
</evidence>
<dbReference type="KEGG" id="hde:HDEF_1453"/>
<keyword evidence="3" id="KW-1185">Reference proteome</keyword>
<reference evidence="2 3" key="1">
    <citation type="journal article" date="2009" name="Proc. Natl. Acad. Sci. U.S.A.">
        <title>Hamiltonella defensa, genome evolution of protective bacterial endosymbiont from pathogenic ancestors.</title>
        <authorList>
            <person name="Degnan P.H."/>
            <person name="Yu Y."/>
            <person name="Sisneros N."/>
            <person name="Wing R.A."/>
            <person name="Moran N.A."/>
        </authorList>
    </citation>
    <scope>NUCLEOTIDE SEQUENCE [LARGE SCALE GENOMIC DNA]</scope>
    <source>
        <strain evidence="3">5AT</strain>
    </source>
</reference>
<dbReference type="EMBL" id="CP001277">
    <property type="protein sequence ID" value="ACQ68079.1"/>
    <property type="molecule type" value="Genomic_DNA"/>
</dbReference>
<gene>
    <name evidence="2" type="ordered locus">HDEF_1453</name>
</gene>
<dbReference type="Pfam" id="PF04448">
    <property type="entry name" value="DUF551"/>
    <property type="match status" value="1"/>
</dbReference>
<name>C4K686_HAMD5</name>
<dbReference type="AlphaFoldDB" id="C4K686"/>
<protein>
    <recommendedName>
        <fullName evidence="1">DUF551 domain-containing protein</fullName>
    </recommendedName>
</protein>
<evidence type="ECO:0000313" key="3">
    <source>
        <dbReference type="Proteomes" id="UP000002334"/>
    </source>
</evidence>
<dbReference type="Proteomes" id="UP000002334">
    <property type="component" value="Chromosome"/>
</dbReference>
<evidence type="ECO:0000313" key="2">
    <source>
        <dbReference type="EMBL" id="ACQ68079.1"/>
    </source>
</evidence>
<organism evidence="2 3">
    <name type="scientific">Hamiltonella defensa subsp. Acyrthosiphon pisum (strain 5AT)</name>
    <dbReference type="NCBI Taxonomy" id="572265"/>
    <lineage>
        <taxon>Bacteria</taxon>
        <taxon>Pseudomonadati</taxon>
        <taxon>Pseudomonadota</taxon>
        <taxon>Gammaproteobacteria</taxon>
        <taxon>Enterobacterales</taxon>
        <taxon>Enterobacteriaceae</taxon>
        <taxon>aphid secondary symbionts</taxon>
        <taxon>Candidatus Williamhamiltonella</taxon>
    </lineage>
</organism>
<dbReference type="STRING" id="572265.HDEF_1453"/>
<accession>C4K686</accession>
<proteinExistence type="predicted"/>
<dbReference type="HOGENOM" id="CLU_2273455_0_0_6"/>
<dbReference type="InterPro" id="IPR007539">
    <property type="entry name" value="DUF551"/>
</dbReference>
<feature type="domain" description="DUF551" evidence="1">
    <location>
        <begin position="5"/>
        <end position="65"/>
    </location>
</feature>